<dbReference type="Gene3D" id="3.40.50.300">
    <property type="entry name" value="P-loop containing nucleotide triphosphate hydrolases"/>
    <property type="match status" value="1"/>
</dbReference>
<dbReference type="InterPro" id="IPR027417">
    <property type="entry name" value="P-loop_NTPase"/>
</dbReference>
<dbReference type="GO" id="GO:0004176">
    <property type="term" value="F:ATP-dependent peptidase activity"/>
    <property type="evidence" value="ECO:0007669"/>
    <property type="project" value="InterPro"/>
</dbReference>
<dbReference type="GO" id="GO:0030163">
    <property type="term" value="P:protein catabolic process"/>
    <property type="evidence" value="ECO:0007669"/>
    <property type="project" value="InterPro"/>
</dbReference>
<keyword evidence="2" id="KW-0812">Transmembrane</keyword>
<dbReference type="GO" id="GO:0004252">
    <property type="term" value="F:serine-type endopeptidase activity"/>
    <property type="evidence" value="ECO:0007669"/>
    <property type="project" value="InterPro"/>
</dbReference>
<evidence type="ECO:0000259" key="3">
    <source>
        <dbReference type="SMART" id="SM00382"/>
    </source>
</evidence>
<reference evidence="4 5" key="1">
    <citation type="submission" date="2017-07" db="EMBL/GenBank/DDBJ databases">
        <title>Niveispirillum cyanobacteriorum sp. nov., isolated from cyanobacterial aggregates in a eutrophic lake.</title>
        <authorList>
            <person name="Cai H."/>
        </authorList>
    </citation>
    <scope>NUCLEOTIDE SEQUENCE [LARGE SCALE GENOMIC DNA]</scope>
    <source>
        <strain evidence="5">TH1-14</strain>
    </source>
</reference>
<dbReference type="InterPro" id="IPR003593">
    <property type="entry name" value="AAA+_ATPase"/>
</dbReference>
<name>A0A255YRZ7_9PROT</name>
<proteinExistence type="predicted"/>
<evidence type="ECO:0000256" key="1">
    <source>
        <dbReference type="SAM" id="MobiDB-lite"/>
    </source>
</evidence>
<dbReference type="SMART" id="SM00382">
    <property type="entry name" value="AAA"/>
    <property type="match status" value="1"/>
</dbReference>
<dbReference type="GO" id="GO:0005524">
    <property type="term" value="F:ATP binding"/>
    <property type="evidence" value="ECO:0007669"/>
    <property type="project" value="InterPro"/>
</dbReference>
<feature type="transmembrane region" description="Helical" evidence="2">
    <location>
        <begin position="117"/>
        <end position="135"/>
    </location>
</feature>
<evidence type="ECO:0000256" key="2">
    <source>
        <dbReference type="SAM" id="Phobius"/>
    </source>
</evidence>
<feature type="compositionally biased region" description="Basic and acidic residues" evidence="1">
    <location>
        <begin position="294"/>
        <end position="309"/>
    </location>
</feature>
<feature type="region of interest" description="Disordered" evidence="1">
    <location>
        <begin position="294"/>
        <end position="328"/>
    </location>
</feature>
<dbReference type="OrthoDB" id="5297432at2"/>
<dbReference type="EMBL" id="NOXU01000032">
    <property type="protein sequence ID" value="OYQ31425.1"/>
    <property type="molecule type" value="Genomic_DNA"/>
</dbReference>
<keyword evidence="2" id="KW-1133">Transmembrane helix</keyword>
<dbReference type="PANTHER" id="PTHR10046">
    <property type="entry name" value="ATP DEPENDENT LON PROTEASE FAMILY MEMBER"/>
    <property type="match status" value="1"/>
</dbReference>
<dbReference type="Pfam" id="PF00004">
    <property type="entry name" value="AAA"/>
    <property type="match status" value="1"/>
</dbReference>
<organism evidence="4 5">
    <name type="scientific">Niveispirillum lacus</name>
    <dbReference type="NCBI Taxonomy" id="1981099"/>
    <lineage>
        <taxon>Bacteria</taxon>
        <taxon>Pseudomonadati</taxon>
        <taxon>Pseudomonadota</taxon>
        <taxon>Alphaproteobacteria</taxon>
        <taxon>Rhodospirillales</taxon>
        <taxon>Azospirillaceae</taxon>
        <taxon>Niveispirillum</taxon>
    </lineage>
</organism>
<accession>A0A255YRZ7</accession>
<dbReference type="AlphaFoldDB" id="A0A255YRZ7"/>
<sequence>MMVVMMIKLRRIKNARHDDFRRLLFGMTSIEPKDHQGVKAALLRRSESLRHVILAQARGDDRIDWLTAALDDAIHLLRDQNVRPLAHRPEVIVRLMEAALGMITASSRRNNVVYHKYYMHIFTLGIGLFTTSYYIDRAKHFHEYAVYLLYFHFLVWYTQLASRIVRGEQALPDGDLLYKHVFADDKRRGRLGYLRGQAKVFTADFVATTIVLVDDHPLTTAAMAIGWMRPHGLSEAAGRKDDATEAEGGSSEKPRTLADLSREQALAAIRAAREKDGPEAITEDEAMVLAAHEDRRAKAEDAKKPEPRARSMKVMPRPPSDLPNGDKRPDLVKMIQYFHEETQRIAGRMTDYAQGVKVSAPWAEEVIKFAAEQERIMKMSRTGFRNLPPVLLVGPPGSGKTALARELGFWLALPVDIISASGASDNRDLAGTAAGWSSSAPSRPVATIAKHKVANPLIIVDEVDKIGSSRHNGSMTDTLLTMLEKETASRYYDDALRATFDISAISWIMTANSLDSVPLPLRSRLRILHVGRPGLEHADEAIQALFRGILADRGIPADAVPGIRGDVMAVIRRGFAKPGGADLRRVRAALERALALELGDLVLH</sequence>
<dbReference type="InterPro" id="IPR027065">
    <property type="entry name" value="Lon_Prtase"/>
</dbReference>
<keyword evidence="2" id="KW-0472">Membrane</keyword>
<dbReference type="Proteomes" id="UP000216998">
    <property type="component" value="Unassembled WGS sequence"/>
</dbReference>
<dbReference type="SUPFAM" id="SSF52540">
    <property type="entry name" value="P-loop containing nucleoside triphosphate hydrolases"/>
    <property type="match status" value="1"/>
</dbReference>
<feature type="region of interest" description="Disordered" evidence="1">
    <location>
        <begin position="236"/>
        <end position="257"/>
    </location>
</feature>
<feature type="domain" description="AAA+ ATPase" evidence="3">
    <location>
        <begin position="386"/>
        <end position="535"/>
    </location>
</feature>
<comment type="caution">
    <text evidence="4">The sequence shown here is derived from an EMBL/GenBank/DDBJ whole genome shotgun (WGS) entry which is preliminary data.</text>
</comment>
<dbReference type="InterPro" id="IPR003959">
    <property type="entry name" value="ATPase_AAA_core"/>
</dbReference>
<protein>
    <recommendedName>
        <fullName evidence="3">AAA+ ATPase domain-containing protein</fullName>
    </recommendedName>
</protein>
<gene>
    <name evidence="4" type="ORF">CHU95_19940</name>
</gene>
<evidence type="ECO:0000313" key="5">
    <source>
        <dbReference type="Proteomes" id="UP000216998"/>
    </source>
</evidence>
<keyword evidence="5" id="KW-1185">Reference proteome</keyword>
<evidence type="ECO:0000313" key="4">
    <source>
        <dbReference type="EMBL" id="OYQ31425.1"/>
    </source>
</evidence>
<dbReference type="GO" id="GO:0016887">
    <property type="term" value="F:ATP hydrolysis activity"/>
    <property type="evidence" value="ECO:0007669"/>
    <property type="project" value="InterPro"/>
</dbReference>